<evidence type="ECO:0000313" key="1">
    <source>
        <dbReference type="EMBL" id="KAK5063744.1"/>
    </source>
</evidence>
<name>A0ABR0JGF2_9EURO</name>
<dbReference type="Gene3D" id="3.40.50.150">
    <property type="entry name" value="Vaccinia Virus protein VP39"/>
    <property type="match status" value="1"/>
</dbReference>
<organism evidence="1 2">
    <name type="scientific">Exophiala sideris</name>
    <dbReference type="NCBI Taxonomy" id="1016849"/>
    <lineage>
        <taxon>Eukaryota</taxon>
        <taxon>Fungi</taxon>
        <taxon>Dikarya</taxon>
        <taxon>Ascomycota</taxon>
        <taxon>Pezizomycotina</taxon>
        <taxon>Eurotiomycetes</taxon>
        <taxon>Chaetothyriomycetidae</taxon>
        <taxon>Chaetothyriales</taxon>
        <taxon>Herpotrichiellaceae</taxon>
        <taxon>Exophiala</taxon>
    </lineage>
</organism>
<comment type="caution">
    <text evidence="1">The sequence shown here is derived from an EMBL/GenBank/DDBJ whole genome shotgun (WGS) entry which is preliminary data.</text>
</comment>
<evidence type="ECO:0000313" key="2">
    <source>
        <dbReference type="Proteomes" id="UP001345691"/>
    </source>
</evidence>
<proteinExistence type="predicted"/>
<dbReference type="Pfam" id="PF13489">
    <property type="entry name" value="Methyltransf_23"/>
    <property type="match status" value="1"/>
</dbReference>
<dbReference type="SUPFAM" id="SSF53335">
    <property type="entry name" value="S-adenosyl-L-methionine-dependent methyltransferases"/>
    <property type="match status" value="1"/>
</dbReference>
<dbReference type="PANTHER" id="PTHR43591">
    <property type="entry name" value="METHYLTRANSFERASE"/>
    <property type="match status" value="1"/>
</dbReference>
<gene>
    <name evidence="1" type="ORF">LTR69_003509</name>
</gene>
<sequence>MANETDADSAYGDSIISDTTSLNSSVINYQYENGRRYHSYKAGKYFAPNDQQEQERLDLLHHVQSMILGGELHRAPIESPQRILDIGTGTGIWQDLKFTKIKAIDVADKFPEAEVIATDLSPIQPTWVPPNLQFMVDDCEAEWTFQDKFDWIRIGNMGGSIGDWPRLFQQCLENLKPGGWLEVMDFEAWGSTDDNSLPDDSSYNRWQHELSNASALTGRVMNVGPQIKGMVVDAGFQDVNEDIYKCPLSPWPKDKRLKEIAMYMNLNLMEAAPAYSLALFTRVLGWQKEEVEILMGGVRADLKNMKYHLYTKLHIVYGRKAS</sequence>
<dbReference type="CDD" id="cd02440">
    <property type="entry name" value="AdoMet_MTases"/>
    <property type="match status" value="1"/>
</dbReference>
<dbReference type="EMBL" id="JAVRRF010000006">
    <property type="protein sequence ID" value="KAK5063744.1"/>
    <property type="molecule type" value="Genomic_DNA"/>
</dbReference>
<dbReference type="InterPro" id="IPR029063">
    <property type="entry name" value="SAM-dependent_MTases_sf"/>
</dbReference>
<evidence type="ECO:0008006" key="3">
    <source>
        <dbReference type="Google" id="ProtNLM"/>
    </source>
</evidence>
<reference evidence="1 2" key="1">
    <citation type="submission" date="2023-08" db="EMBL/GenBank/DDBJ databases">
        <title>Black Yeasts Isolated from many extreme environments.</title>
        <authorList>
            <person name="Coleine C."/>
            <person name="Stajich J.E."/>
            <person name="Selbmann L."/>
        </authorList>
    </citation>
    <scope>NUCLEOTIDE SEQUENCE [LARGE SCALE GENOMIC DNA]</scope>
    <source>
        <strain evidence="1 2">CCFEE 6328</strain>
    </source>
</reference>
<keyword evidence="2" id="KW-1185">Reference proteome</keyword>
<dbReference type="Proteomes" id="UP001345691">
    <property type="component" value="Unassembled WGS sequence"/>
</dbReference>
<protein>
    <recommendedName>
        <fullName evidence="3">Methyltransferase domain-containing protein</fullName>
    </recommendedName>
</protein>
<dbReference type="PANTHER" id="PTHR43591:SF10">
    <property type="entry name" value="ABC TRANSMEMBRANE TYPE-1 DOMAIN-CONTAINING PROTEIN-RELATED"/>
    <property type="match status" value="1"/>
</dbReference>
<accession>A0ABR0JGF2</accession>